<feature type="transmembrane region" description="Helical" evidence="14">
    <location>
        <begin position="945"/>
        <end position="964"/>
    </location>
</feature>
<dbReference type="PROSITE" id="PS51450">
    <property type="entry name" value="LRR"/>
    <property type="match status" value="2"/>
</dbReference>
<feature type="region of interest" description="Disordered" evidence="13">
    <location>
        <begin position="1046"/>
        <end position="1066"/>
    </location>
</feature>
<keyword evidence="6" id="KW-0677">Repeat</keyword>
<feature type="transmembrane region" description="Helical" evidence="14">
    <location>
        <begin position="729"/>
        <end position="747"/>
    </location>
</feature>
<evidence type="ECO:0000259" key="16">
    <source>
        <dbReference type="PROSITE" id="PS50261"/>
    </source>
</evidence>
<keyword evidence="8" id="KW-0297">G-protein coupled receptor</keyword>
<evidence type="ECO:0000313" key="18">
    <source>
        <dbReference type="EMBL" id="KAL1516510.1"/>
    </source>
</evidence>
<feature type="compositionally biased region" description="Polar residues" evidence="13">
    <location>
        <begin position="1247"/>
        <end position="1262"/>
    </location>
</feature>
<feature type="domain" description="Ig-like" evidence="17">
    <location>
        <begin position="208"/>
        <end position="306"/>
    </location>
</feature>
<proteinExistence type="inferred from homology"/>
<evidence type="ECO:0008006" key="20">
    <source>
        <dbReference type="Google" id="ProtNLM"/>
    </source>
</evidence>
<dbReference type="InterPro" id="IPR003599">
    <property type="entry name" value="Ig_sub"/>
</dbReference>
<comment type="caution">
    <text evidence="18">The sequence shown here is derived from an EMBL/GenBank/DDBJ whole genome shotgun (WGS) entry which is preliminary data.</text>
</comment>
<dbReference type="Proteomes" id="UP001566132">
    <property type="component" value="Unassembled WGS sequence"/>
</dbReference>
<evidence type="ECO:0000256" key="13">
    <source>
        <dbReference type="SAM" id="MobiDB-lite"/>
    </source>
</evidence>
<feature type="region of interest" description="Disordered" evidence="13">
    <location>
        <begin position="1237"/>
        <end position="1262"/>
    </location>
</feature>
<dbReference type="SUPFAM" id="SSF48726">
    <property type="entry name" value="Immunoglobulin"/>
    <property type="match status" value="1"/>
</dbReference>
<dbReference type="InterPro" id="IPR032675">
    <property type="entry name" value="LRR_dom_sf"/>
</dbReference>
<dbReference type="Gene3D" id="3.80.10.10">
    <property type="entry name" value="Ribonuclease Inhibitor"/>
    <property type="match status" value="1"/>
</dbReference>
<feature type="transmembrane region" description="Helical" evidence="14">
    <location>
        <begin position="976"/>
        <end position="999"/>
    </location>
</feature>
<dbReference type="InterPro" id="IPR003591">
    <property type="entry name" value="Leu-rich_rpt_typical-subtyp"/>
</dbReference>
<dbReference type="PROSITE" id="PS50221">
    <property type="entry name" value="GAIN_B"/>
    <property type="match status" value="1"/>
</dbReference>
<dbReference type="Gene3D" id="2.60.40.10">
    <property type="entry name" value="Immunoglobulins"/>
    <property type="match status" value="1"/>
</dbReference>
<evidence type="ECO:0000256" key="5">
    <source>
        <dbReference type="ARBA" id="ARBA00022729"/>
    </source>
</evidence>
<dbReference type="GO" id="GO:0004930">
    <property type="term" value="F:G protein-coupled receptor activity"/>
    <property type="evidence" value="ECO:0007669"/>
    <property type="project" value="UniProtKB-KW"/>
</dbReference>
<dbReference type="Pfam" id="PF13855">
    <property type="entry name" value="LRR_8"/>
    <property type="match status" value="1"/>
</dbReference>
<feature type="compositionally biased region" description="Low complexity" evidence="13">
    <location>
        <begin position="1046"/>
        <end position="1060"/>
    </location>
</feature>
<evidence type="ECO:0000259" key="15">
    <source>
        <dbReference type="PROSITE" id="PS50221"/>
    </source>
</evidence>
<name>A0ABD1FB46_HYPHA</name>
<evidence type="ECO:0000313" key="19">
    <source>
        <dbReference type="Proteomes" id="UP001566132"/>
    </source>
</evidence>
<dbReference type="InterPro" id="IPR036179">
    <property type="entry name" value="Ig-like_dom_sf"/>
</dbReference>
<evidence type="ECO:0000256" key="3">
    <source>
        <dbReference type="ARBA" id="ARBA00022614"/>
    </source>
</evidence>
<keyword evidence="12" id="KW-0807">Transducer</keyword>
<feature type="transmembrane region" description="Helical" evidence="14">
    <location>
        <begin position="759"/>
        <end position="779"/>
    </location>
</feature>
<evidence type="ECO:0000256" key="4">
    <source>
        <dbReference type="ARBA" id="ARBA00022692"/>
    </source>
</evidence>
<evidence type="ECO:0000256" key="12">
    <source>
        <dbReference type="ARBA" id="ARBA00023224"/>
    </source>
</evidence>
<dbReference type="InterPro" id="IPR036445">
    <property type="entry name" value="GPCR_2_extracell_dom_sf"/>
</dbReference>
<dbReference type="PROSITE" id="PS50261">
    <property type="entry name" value="G_PROTEIN_RECEP_F2_4"/>
    <property type="match status" value="1"/>
</dbReference>
<keyword evidence="19" id="KW-1185">Reference proteome</keyword>
<dbReference type="EMBL" id="JBDJPC010000001">
    <property type="protein sequence ID" value="KAL1516510.1"/>
    <property type="molecule type" value="Genomic_DNA"/>
</dbReference>
<dbReference type="InterPro" id="IPR058808">
    <property type="entry name" value="GAIN_ADGRA2/3"/>
</dbReference>
<dbReference type="PANTHER" id="PTHR45930">
    <property type="entry name" value="G-PROTEIN COUPLED RECEPTOR 124-LIKE PROTEIN"/>
    <property type="match status" value="1"/>
</dbReference>
<comment type="subcellular location">
    <subcellularLocation>
        <location evidence="1">Membrane</location>
        <topology evidence="1">Multi-pass membrane protein</topology>
    </subcellularLocation>
</comment>
<dbReference type="InterPro" id="IPR001611">
    <property type="entry name" value="Leu-rich_rpt"/>
</dbReference>
<feature type="transmembrane region" description="Helical" evidence="14">
    <location>
        <begin position="852"/>
        <end position="870"/>
    </location>
</feature>
<dbReference type="PANTHER" id="PTHR45930:SF4">
    <property type="entry name" value="ADHESION G PROTEIN-COUPLED RECEPTOR A3"/>
    <property type="match status" value="1"/>
</dbReference>
<keyword evidence="4 14" id="KW-0812">Transmembrane</keyword>
<evidence type="ECO:0000256" key="11">
    <source>
        <dbReference type="ARBA" id="ARBA00023170"/>
    </source>
</evidence>
<dbReference type="SUPFAM" id="SSF52058">
    <property type="entry name" value="L domain-like"/>
    <property type="match status" value="1"/>
</dbReference>
<evidence type="ECO:0000256" key="7">
    <source>
        <dbReference type="ARBA" id="ARBA00022989"/>
    </source>
</evidence>
<organism evidence="18 19">
    <name type="scientific">Hypothenemus hampei</name>
    <name type="common">Coffee berry borer</name>
    <dbReference type="NCBI Taxonomy" id="57062"/>
    <lineage>
        <taxon>Eukaryota</taxon>
        <taxon>Metazoa</taxon>
        <taxon>Ecdysozoa</taxon>
        <taxon>Arthropoda</taxon>
        <taxon>Hexapoda</taxon>
        <taxon>Insecta</taxon>
        <taxon>Pterygota</taxon>
        <taxon>Neoptera</taxon>
        <taxon>Endopterygota</taxon>
        <taxon>Coleoptera</taxon>
        <taxon>Polyphaga</taxon>
        <taxon>Cucujiformia</taxon>
        <taxon>Curculionidae</taxon>
        <taxon>Scolytinae</taxon>
        <taxon>Hypothenemus</taxon>
    </lineage>
</organism>
<evidence type="ECO:0000259" key="17">
    <source>
        <dbReference type="PROSITE" id="PS50835"/>
    </source>
</evidence>
<dbReference type="InterPro" id="IPR007110">
    <property type="entry name" value="Ig-like_dom"/>
</dbReference>
<keyword evidence="10" id="KW-1015">Disulfide bond</keyword>
<feature type="transmembrane region" description="Helical" evidence="14">
    <location>
        <begin position="811"/>
        <end position="832"/>
    </location>
</feature>
<keyword evidence="3" id="KW-0433">Leucine-rich repeat</keyword>
<feature type="domain" description="GAIN-B" evidence="15">
    <location>
        <begin position="524"/>
        <end position="679"/>
    </location>
</feature>
<evidence type="ECO:0000256" key="2">
    <source>
        <dbReference type="ARBA" id="ARBA00007343"/>
    </source>
</evidence>
<evidence type="ECO:0000256" key="10">
    <source>
        <dbReference type="ARBA" id="ARBA00023157"/>
    </source>
</evidence>
<sequence>MEESLCPHNCICKLNARNEGNYLKMTCGEPEKVSHLDELELLNIATYLVQLNLSNNNLKNFRPKVELIALQKLNISGNQLVSLEANQFMEVPKLKRLDLSYNRIKHIDSKAFSGLKELERLKLNHNEITTITFGTLDALPKLKQLDISNDPLQCDCGLLWILDYSEKHLLKLMSNPKCSSAFEGTLLKKLKVGVDIHCKSATQDNILPLIDMQPANNQVVFEGDSLKLVCKAPSLTDSINGSSLEWLWLGYKPQDHFVDVSIVENFLPNPGIISSNLYIKKLTRSHEGMWTCLFSSFQGNHSKNITILVISDTTKYCPVTTIKGNKGTYTFPRTIANHTVNLPCEFKNDYYETSHQTVSYFCSENRTWHQLNTTRCVYLSDTTRILEGFSKVNTSILESAKHLKEYTANTTTSMYKDVIDLMFTITSVENYARLQPSNAMSNILIDVVSNLIHLPKDFWQNCSQEYDSGPKVLNILENMAVSNAATLFERENLVIEAFPIGKGNFPGIKCSWFQNDINRLDTLFSCSTNNNIPDSVTFQRKIIESSVIVPSSVLPQNKNNVDAETTNNYSIIVSTFRTSNIFPMENDLHEAIQVASAVVGVRIAGFSQVDLSHPITVIIRVPRTTLYEGTPFIPVYWDQTLDKWTNQGCQFGYHWQEHVVFTCKKLGYYGLSQVVPYSNNTKANMNLFRLSQPAICVGNVIIFLSLLIAILTYTFGFSSIQMPKKAKHCLINTWAAISLLCFLYSFGIYQTEDQRLCQIIGLSLHYLTLCSLLWMCVTLNSMYKRLSRNGDSILQDDELPSEQPIKKPLMGLYLVGWGIALIVCGLSAAINIREYASYSHCFLRIGPALSALYVPTTILFIFMFVLFLMVRCAINNLDLSHGGHLSEDSVQGTQATEHVDLDLLEPSFPQQQPDIRSVRSYSSKTASSEIADNERSPLAQLKAHLIFVLLFVFAWITCAFATVPPFGGVVSYEAELFSGAFAVCGATLSAFTLFFYCIARNDVRTQWMLLFRRMRGKRLLRPRMVSDTAPVVQVQALGLPPISNSEAQAMSRSSSRSSARTKTNSLKGATAYDLNGSLSDRPSNISGTKINNVNLITLHRAQYRPNVVPHIIENPTNAAEAFYNPHQSTVARKFFRKQRRDMMKRNNLQPKPPRDVNSDVTSVFSEHRPIKTRNMEQNIFGTNSKVNNTNIHVEHVRKSQRTNPNIFFDSRDDLKCQREVPVEKLVINAERLRKKELGRNKARKKSNNIGPQGNFHSTTQMRTVSQQCTLDYSSDNPLSDSILDKNEESHSIAIVPINTSGNVETTTHLCNKNEDKIVNEPTHYSLEESEISDSGIKNKNSPLMRLRSPSNFFRASSASATDIDELYQQIRRGPLPLKAQPQRAYSSPFLSDSDITGIMATHGSSERLYEDEDLNSIDIETTV</sequence>
<gene>
    <name evidence="18" type="ORF">ABEB36_000419</name>
</gene>
<accession>A0ABD1FB46</accession>
<dbReference type="SUPFAM" id="SSF111418">
    <property type="entry name" value="Hormone receptor domain"/>
    <property type="match status" value="1"/>
</dbReference>
<dbReference type="InterPro" id="IPR000832">
    <property type="entry name" value="GPCR_2_secretin-like"/>
</dbReference>
<protein>
    <recommendedName>
        <fullName evidence="20">Adhesion G protein-coupled receptor A3</fullName>
    </recommendedName>
</protein>
<comment type="similarity">
    <text evidence="2">Belongs to the G-protein coupled receptor 2 family. Adhesion G-protein coupled receptor (ADGR) subfamily.</text>
</comment>
<dbReference type="InterPro" id="IPR013783">
    <property type="entry name" value="Ig-like_fold"/>
</dbReference>
<evidence type="ECO:0000256" key="8">
    <source>
        <dbReference type="ARBA" id="ARBA00023040"/>
    </source>
</evidence>
<dbReference type="GO" id="GO:0016020">
    <property type="term" value="C:membrane"/>
    <property type="evidence" value="ECO:0007669"/>
    <property type="project" value="UniProtKB-SubCell"/>
</dbReference>
<dbReference type="InterPro" id="IPR057244">
    <property type="entry name" value="GAIN_B"/>
</dbReference>
<dbReference type="Pfam" id="PF00002">
    <property type="entry name" value="7tm_2"/>
    <property type="match status" value="1"/>
</dbReference>
<feature type="domain" description="G-protein coupled receptors family 2 profile 2" evidence="16">
    <location>
        <begin position="691"/>
        <end position="870"/>
    </location>
</feature>
<feature type="transmembrane region" description="Helical" evidence="14">
    <location>
        <begin position="697"/>
        <end position="717"/>
    </location>
</feature>
<keyword evidence="9 14" id="KW-0472">Membrane</keyword>
<keyword evidence="7 14" id="KW-1133">Transmembrane helix</keyword>
<dbReference type="FunFam" id="3.80.10.10:FF:000732">
    <property type="entry name" value="GD11101"/>
    <property type="match status" value="1"/>
</dbReference>
<dbReference type="Gene3D" id="1.20.1070.10">
    <property type="entry name" value="Rhodopsin 7-helix transmembrane proteins"/>
    <property type="match status" value="1"/>
</dbReference>
<dbReference type="InterPro" id="IPR017981">
    <property type="entry name" value="GPCR_2-like_7TM"/>
</dbReference>
<dbReference type="PROSITE" id="PS50835">
    <property type="entry name" value="IG_LIKE"/>
    <property type="match status" value="1"/>
</dbReference>
<dbReference type="SMART" id="SM00369">
    <property type="entry name" value="LRR_TYP"/>
    <property type="match status" value="3"/>
</dbReference>
<dbReference type="InterPro" id="IPR051963">
    <property type="entry name" value="Adhesion_GPCR_A"/>
</dbReference>
<keyword evidence="5" id="KW-0732">Signal</keyword>
<dbReference type="SMART" id="SM00409">
    <property type="entry name" value="IG"/>
    <property type="match status" value="1"/>
</dbReference>
<keyword evidence="11" id="KW-0675">Receptor</keyword>
<evidence type="ECO:0000256" key="6">
    <source>
        <dbReference type="ARBA" id="ARBA00022737"/>
    </source>
</evidence>
<evidence type="ECO:0000256" key="14">
    <source>
        <dbReference type="SAM" id="Phobius"/>
    </source>
</evidence>
<dbReference type="Pfam" id="PF26588">
    <property type="entry name" value="GAIN_ADGRA3"/>
    <property type="match status" value="1"/>
</dbReference>
<evidence type="ECO:0000256" key="9">
    <source>
        <dbReference type="ARBA" id="ARBA00023136"/>
    </source>
</evidence>
<reference evidence="18 19" key="1">
    <citation type="submission" date="2024-05" db="EMBL/GenBank/DDBJ databases">
        <title>Genetic variation in Jamaican populations of the coffee berry borer (Hypothenemus hampei).</title>
        <authorList>
            <person name="Errbii M."/>
            <person name="Myrie A."/>
        </authorList>
    </citation>
    <scope>NUCLEOTIDE SEQUENCE [LARGE SCALE GENOMIC DNA]</scope>
    <source>
        <strain evidence="18">JA-Hopewell-2020-01-JO</strain>
        <tissue evidence="18">Whole body</tissue>
    </source>
</reference>
<evidence type="ECO:0000256" key="1">
    <source>
        <dbReference type="ARBA" id="ARBA00004141"/>
    </source>
</evidence>